<organism evidence="2 3">
    <name type="scientific">Eiseniibacteriota bacterium</name>
    <dbReference type="NCBI Taxonomy" id="2212470"/>
    <lineage>
        <taxon>Bacteria</taxon>
        <taxon>Candidatus Eiseniibacteriota</taxon>
    </lineage>
</organism>
<protein>
    <recommendedName>
        <fullName evidence="4">Phosphatidate cytidylyltransferase</fullName>
    </recommendedName>
</protein>
<gene>
    <name evidence="2" type="ORF">E6K76_00035</name>
</gene>
<dbReference type="GO" id="GO:0004143">
    <property type="term" value="F:ATP-dependent diacylglycerol kinase activity"/>
    <property type="evidence" value="ECO:0007669"/>
    <property type="project" value="InterPro"/>
</dbReference>
<dbReference type="EMBL" id="VBOW01000001">
    <property type="protein sequence ID" value="TMQ61017.1"/>
    <property type="molecule type" value="Genomic_DNA"/>
</dbReference>
<accession>A0A538TBQ9</accession>
<feature type="transmembrane region" description="Helical" evidence="1">
    <location>
        <begin position="119"/>
        <end position="138"/>
    </location>
</feature>
<keyword evidence="1" id="KW-0472">Membrane</keyword>
<keyword evidence="1" id="KW-1133">Transmembrane helix</keyword>
<keyword evidence="1" id="KW-0812">Transmembrane</keyword>
<name>A0A538TBQ9_UNCEI</name>
<dbReference type="PANTHER" id="PTHR31303">
    <property type="entry name" value="CTP-DEPENDENT DIACYLGLYCEROL KINASE 1"/>
    <property type="match status" value="1"/>
</dbReference>
<feature type="transmembrane region" description="Helical" evidence="1">
    <location>
        <begin position="159"/>
        <end position="176"/>
    </location>
</feature>
<dbReference type="InterPro" id="IPR037997">
    <property type="entry name" value="Dgk1-like"/>
</dbReference>
<reference evidence="2 3" key="1">
    <citation type="journal article" date="2019" name="Nat. Microbiol.">
        <title>Mediterranean grassland soil C-N compound turnover is dependent on rainfall and depth, and is mediated by genomically divergent microorganisms.</title>
        <authorList>
            <person name="Diamond S."/>
            <person name="Andeer P.F."/>
            <person name="Li Z."/>
            <person name="Crits-Christoph A."/>
            <person name="Burstein D."/>
            <person name="Anantharaman K."/>
            <person name="Lane K.R."/>
            <person name="Thomas B.C."/>
            <person name="Pan C."/>
            <person name="Northen T.R."/>
            <person name="Banfield J.F."/>
        </authorList>
    </citation>
    <scope>NUCLEOTIDE SEQUENCE [LARGE SCALE GENOMIC DNA]</scope>
    <source>
        <strain evidence="2">WS_6</strain>
    </source>
</reference>
<proteinExistence type="predicted"/>
<feature type="transmembrane region" description="Helical" evidence="1">
    <location>
        <begin position="46"/>
        <end position="75"/>
    </location>
</feature>
<evidence type="ECO:0000313" key="2">
    <source>
        <dbReference type="EMBL" id="TMQ61017.1"/>
    </source>
</evidence>
<evidence type="ECO:0000313" key="3">
    <source>
        <dbReference type="Proteomes" id="UP000316852"/>
    </source>
</evidence>
<evidence type="ECO:0008006" key="4">
    <source>
        <dbReference type="Google" id="ProtNLM"/>
    </source>
</evidence>
<sequence length="222" mass="23321">MPARLHDPSLVLVSIGLVALLLRIARWAQGREQRLPHFLFRKLLHALIGAVTLFMTALFHSRGWALVPPALFIALNASPKLRDFVPGLADGETEARGLWMFPLGVCMTYLFFWDVGHRGAVLAGIAALAFADPAAALVGTNLGQRRYARWAHGRTVEGSLAFFLIAAAAVAVVAAVCPGGPPAARAGVGCGIAGAVAEALSPPGVDNVTVPLLVAAAYRFLA</sequence>
<dbReference type="PANTHER" id="PTHR31303:SF1">
    <property type="entry name" value="CTP-DEPENDENT DIACYLGLYCEROL KINASE 1"/>
    <property type="match status" value="1"/>
</dbReference>
<evidence type="ECO:0000256" key="1">
    <source>
        <dbReference type="SAM" id="Phobius"/>
    </source>
</evidence>
<dbReference type="AlphaFoldDB" id="A0A538TBQ9"/>
<comment type="caution">
    <text evidence="2">The sequence shown here is derived from an EMBL/GenBank/DDBJ whole genome shotgun (WGS) entry which is preliminary data.</text>
</comment>
<dbReference type="Proteomes" id="UP000316852">
    <property type="component" value="Unassembled WGS sequence"/>
</dbReference>